<name>A0ABP1RTS7_9HEXA</name>
<proteinExistence type="predicted"/>
<comment type="caution">
    <text evidence="1">The sequence shown here is derived from an EMBL/GenBank/DDBJ whole genome shotgun (WGS) entry which is preliminary data.</text>
</comment>
<accession>A0ABP1RTS7</accession>
<reference evidence="1 2" key="1">
    <citation type="submission" date="2024-08" db="EMBL/GenBank/DDBJ databases">
        <authorList>
            <person name="Cucini C."/>
            <person name="Frati F."/>
        </authorList>
    </citation>
    <scope>NUCLEOTIDE SEQUENCE [LARGE SCALE GENOMIC DNA]</scope>
</reference>
<evidence type="ECO:0000313" key="2">
    <source>
        <dbReference type="Proteomes" id="UP001642540"/>
    </source>
</evidence>
<sequence length="260" mass="29578">MSNESFSQQGKKPIRLDLQLCYSGFKVEELEYIDYSRANAEPEDQFLNSFTGQIEYGTVAQEDGILIEGDYEENTNFTDDFQSYLCSTPTAGRKHRGTFPMEVELSGFNEFDNQITNTDSGVQTQVQSLSGSIVSIFGEESSVANSLENLNIARLSPGVTRKKIELDPDIHDPYNVDEFELSIEEEISQMQYNSTTTLGTLRRRLSLKYFRRTTSTGLFGTYQPNVTPTQQIVADRAPLITKPTGPINLWFRKFRNRHFI</sequence>
<evidence type="ECO:0000313" key="1">
    <source>
        <dbReference type="EMBL" id="CAL8135355.1"/>
    </source>
</evidence>
<protein>
    <submittedName>
        <fullName evidence="1">Uncharacterized protein</fullName>
    </submittedName>
</protein>
<keyword evidence="2" id="KW-1185">Reference proteome</keyword>
<dbReference type="Proteomes" id="UP001642540">
    <property type="component" value="Unassembled WGS sequence"/>
</dbReference>
<organism evidence="1 2">
    <name type="scientific">Orchesella dallaii</name>
    <dbReference type="NCBI Taxonomy" id="48710"/>
    <lineage>
        <taxon>Eukaryota</taxon>
        <taxon>Metazoa</taxon>
        <taxon>Ecdysozoa</taxon>
        <taxon>Arthropoda</taxon>
        <taxon>Hexapoda</taxon>
        <taxon>Collembola</taxon>
        <taxon>Entomobryomorpha</taxon>
        <taxon>Entomobryoidea</taxon>
        <taxon>Orchesellidae</taxon>
        <taxon>Orchesellinae</taxon>
        <taxon>Orchesella</taxon>
    </lineage>
</organism>
<gene>
    <name evidence="1" type="ORF">ODALV1_LOCUS25945</name>
</gene>
<dbReference type="EMBL" id="CAXLJM020000108">
    <property type="protein sequence ID" value="CAL8135355.1"/>
    <property type="molecule type" value="Genomic_DNA"/>
</dbReference>